<reference evidence="2 3" key="1">
    <citation type="submission" date="2020-08" db="EMBL/GenBank/DDBJ databases">
        <title>Genomic Encyclopedia of Type Strains, Phase IV (KMG-IV): sequencing the most valuable type-strain genomes for metagenomic binning, comparative biology and taxonomic classification.</title>
        <authorList>
            <person name="Goeker M."/>
        </authorList>
    </citation>
    <scope>NUCLEOTIDE SEQUENCE [LARGE SCALE GENOMIC DNA]</scope>
    <source>
        <strain evidence="2 3">DSM 17328</strain>
    </source>
</reference>
<dbReference type="InterPro" id="IPR000462">
    <property type="entry name" value="CDP-OH_P_trans"/>
</dbReference>
<dbReference type="EMBL" id="JACHNZ010000001">
    <property type="protein sequence ID" value="MBB4630455.1"/>
    <property type="molecule type" value="Genomic_DNA"/>
</dbReference>
<keyword evidence="1" id="KW-1133">Transmembrane helix</keyword>
<dbReference type="AlphaFoldDB" id="A0A7W7F4J2"/>
<accession>A0A7W7F4J2</accession>
<dbReference type="GO" id="GO:0016780">
    <property type="term" value="F:phosphotransferase activity, for other substituted phosphate groups"/>
    <property type="evidence" value="ECO:0007669"/>
    <property type="project" value="InterPro"/>
</dbReference>
<sequence>MALVALLYAHHFSAGADEPLAALGITGIASVDRQIRQCRRAGAERVVVMVERVTPRLAAALDRARRASPGVEVVHGGDGVRAAIREEDSVLSLDEGLVADERAIAAVAGAVGDVVLGVWMEADTRPITAERIASDRFFAGLARFPGRVVRSVAGRLGDWDMQATLVRSALGEGPHTAVEVARIPPYCPSRRREVPLQWHRAVDAASADAATTEALAAAQKGILDWPARFIHPPVENILTRLLLPTPLTPNMISVGVFLLGLAAMAAFALGHLWVGLALALVIGPLDGVDGKLARTRVEFSKWGDLEHVADKVVEYGWFAALAYYFYSIGHGGAWPLAAITVGFALAEAVQGEFFRRFTGKQIDDAGAFERRFRLVAGRRNTFFWTLLPFAAFGAWYAGFAMIAAYSALTYFVMQARFFVRLQEYGSAHSDRIAANFAKTAYTFLPDSAGNAK</sequence>
<dbReference type="RefSeq" id="WP_184063362.1">
    <property type="nucleotide sequence ID" value="NZ_JACHNZ010000001.1"/>
</dbReference>
<organism evidence="2 3">
    <name type="scientific">Sphingosinicella soli</name>
    <dbReference type="NCBI Taxonomy" id="333708"/>
    <lineage>
        <taxon>Bacteria</taxon>
        <taxon>Pseudomonadati</taxon>
        <taxon>Pseudomonadota</taxon>
        <taxon>Alphaproteobacteria</taxon>
        <taxon>Sphingomonadales</taxon>
        <taxon>Sphingosinicellaceae</taxon>
        <taxon>Sphingosinicella</taxon>
    </lineage>
</organism>
<dbReference type="Gene3D" id="1.20.120.1760">
    <property type="match status" value="1"/>
</dbReference>
<dbReference type="Pfam" id="PF01066">
    <property type="entry name" value="CDP-OH_P_transf"/>
    <property type="match status" value="1"/>
</dbReference>
<evidence type="ECO:0000313" key="3">
    <source>
        <dbReference type="Proteomes" id="UP000566324"/>
    </source>
</evidence>
<dbReference type="InterPro" id="IPR043130">
    <property type="entry name" value="CDP-OH_PTrfase_TM_dom"/>
</dbReference>
<dbReference type="GO" id="GO:0016020">
    <property type="term" value="C:membrane"/>
    <property type="evidence" value="ECO:0007669"/>
    <property type="project" value="InterPro"/>
</dbReference>
<protein>
    <submittedName>
        <fullName evidence="2">Phosphatidylglycerophosphate synthase</fullName>
    </submittedName>
</protein>
<keyword evidence="1" id="KW-0472">Membrane</keyword>
<keyword evidence="1" id="KW-0812">Transmembrane</keyword>
<feature type="transmembrane region" description="Helical" evidence="1">
    <location>
        <begin position="323"/>
        <end position="346"/>
    </location>
</feature>
<name>A0A7W7F4J2_9SPHN</name>
<feature type="transmembrane region" description="Helical" evidence="1">
    <location>
        <begin position="256"/>
        <end position="282"/>
    </location>
</feature>
<proteinExistence type="predicted"/>
<keyword evidence="3" id="KW-1185">Reference proteome</keyword>
<evidence type="ECO:0000256" key="1">
    <source>
        <dbReference type="SAM" id="Phobius"/>
    </source>
</evidence>
<dbReference type="Proteomes" id="UP000566324">
    <property type="component" value="Unassembled WGS sequence"/>
</dbReference>
<feature type="transmembrane region" description="Helical" evidence="1">
    <location>
        <begin position="381"/>
        <end position="408"/>
    </location>
</feature>
<evidence type="ECO:0000313" key="2">
    <source>
        <dbReference type="EMBL" id="MBB4630455.1"/>
    </source>
</evidence>
<dbReference type="GO" id="GO:0008654">
    <property type="term" value="P:phospholipid biosynthetic process"/>
    <property type="evidence" value="ECO:0007669"/>
    <property type="project" value="InterPro"/>
</dbReference>
<comment type="caution">
    <text evidence="2">The sequence shown here is derived from an EMBL/GenBank/DDBJ whole genome shotgun (WGS) entry which is preliminary data.</text>
</comment>
<gene>
    <name evidence="2" type="ORF">GGQ98_000056</name>
</gene>